<evidence type="ECO:0000313" key="1">
    <source>
        <dbReference type="EMBL" id="EFS20897.1"/>
    </source>
</evidence>
<dbReference type="InterPro" id="IPR025586">
    <property type="entry name" value="PcfJ"/>
</dbReference>
<dbReference type="EMBL" id="GG657971">
    <property type="protein sequence ID" value="EFS20897.1"/>
    <property type="molecule type" value="Genomic_DNA"/>
</dbReference>
<accession>E5BFL6</accession>
<organism evidence="1 2">
    <name type="scientific">Fusobacterium gonidiaformans 3-1-5R</name>
    <dbReference type="NCBI Taxonomy" id="469605"/>
    <lineage>
        <taxon>Bacteria</taxon>
        <taxon>Fusobacteriati</taxon>
        <taxon>Fusobacteriota</taxon>
        <taxon>Fusobacteriia</taxon>
        <taxon>Fusobacteriales</taxon>
        <taxon>Fusobacteriaceae</taxon>
        <taxon>Fusobacterium</taxon>
    </lineage>
</organism>
<sequence>MILNIEDTETIERINNKIQSVDFFKFFMPVVEALEKEALVFYEDCGEDSISFMFLTKKEMKFFQQNQKELLSGELNSFLPQKECLNIRFVKERKSFEDVEKRVPNKVYIRRKYIQFTFTDKISIKESRIDNNYFVLFDKYQIYTVCPYKNSKYEKRFFPTTLKNISTIDASRGHFFYYYFRELEKENYFMKDILKEYHRNKSLIHLPVSFLELEHTKNKKHFLETKLKTKVSKKANKHFLAYMFYVEKVKKYIHENEISKLFSLSEEQEEKILKKLSEISREYMKIRLFLYYYYCVIGIFPEEMPEEDEDEEEDFFKNDFLDYFQNSKKIKQKISLNIKSLHGFQKIHDKVTYEVVKRQRKNKIIWKKTNPFLDLQLPERFKRIETYQDLFLEGLKNRNCVATYLDAINQEKCIIYTTEYEEKRYTIEIRKRRNKFILAQVRGFANSDAPESLVLELKKSLEEETRRFKI</sequence>
<dbReference type="Pfam" id="PF14284">
    <property type="entry name" value="PcfJ"/>
    <property type="match status" value="1"/>
</dbReference>
<dbReference type="Proteomes" id="UP000002975">
    <property type="component" value="Unassembled WGS sequence"/>
</dbReference>
<evidence type="ECO:0000313" key="2">
    <source>
        <dbReference type="Proteomes" id="UP000002975"/>
    </source>
</evidence>
<dbReference type="BioCyc" id="FSP469605-HMP:GTSP-397-MONOMER"/>
<gene>
    <name evidence="1" type="ORF">FSBG_00394</name>
</gene>
<dbReference type="AlphaFoldDB" id="E5BFL6"/>
<name>E5BFL6_9FUSO</name>
<reference evidence="1 2" key="1">
    <citation type="submission" date="2009-02" db="EMBL/GenBank/DDBJ databases">
        <title>The Genome Sequence of Fusobacterium sp. 3_1_5R.</title>
        <authorList>
            <consortium name="The Broad Institute Genome Sequencing Platform"/>
            <person name="Ward D."/>
            <person name="Young S.K."/>
            <person name="Kodira C.D."/>
            <person name="Zeng Q."/>
            <person name="Koehrsen M."/>
            <person name="Alvarado L."/>
            <person name="Berlin A."/>
            <person name="Borenstein D."/>
            <person name="Chen Z."/>
            <person name="Engels R."/>
            <person name="Freedman E."/>
            <person name="Gellesch M."/>
            <person name="Goldberg J."/>
            <person name="Griggs A."/>
            <person name="Gujja S."/>
            <person name="Heiman D."/>
            <person name="Hepburn T."/>
            <person name="Howarth C."/>
            <person name="Jen D."/>
            <person name="Larson L."/>
            <person name="Lewis B."/>
            <person name="Mehta T."/>
            <person name="Park D."/>
            <person name="Pearson M."/>
            <person name="Roberts A."/>
            <person name="Saif S."/>
            <person name="Shea T."/>
            <person name="Shenoy N."/>
            <person name="Sisk P."/>
            <person name="Stolte C."/>
            <person name="Sykes S."/>
            <person name="Walk T."/>
            <person name="White J."/>
            <person name="Yandava C."/>
            <person name="Allen-Vercoe E."/>
            <person name="Strauss J."/>
            <person name="Ambrose C."/>
            <person name="Lander E."/>
            <person name="Nusbaum C."/>
            <person name="Galagan J."/>
            <person name="Birren B."/>
        </authorList>
    </citation>
    <scope>NUCLEOTIDE SEQUENCE [LARGE SCALE GENOMIC DNA]</scope>
    <source>
        <strain evidence="1 2">3_1_5R</strain>
    </source>
</reference>
<protein>
    <submittedName>
        <fullName evidence="1">Uncharacterized protein</fullName>
    </submittedName>
</protein>
<dbReference type="HOGENOM" id="CLU_581081_0_0_0"/>
<proteinExistence type="predicted"/>
<dbReference type="RefSeq" id="WP_008800972.1">
    <property type="nucleotide sequence ID" value="NZ_GG657971.1"/>
</dbReference>
<keyword evidence="2" id="KW-1185">Reference proteome</keyword>
<dbReference type="OrthoDB" id="1802755at2"/>